<dbReference type="EMBL" id="FUWU01000005">
    <property type="protein sequence ID" value="SJZ41024.1"/>
    <property type="molecule type" value="Genomic_DNA"/>
</dbReference>
<evidence type="ECO:0000313" key="6">
    <source>
        <dbReference type="EMBL" id="SJZ41024.1"/>
    </source>
</evidence>
<dbReference type="PRINTS" id="PR00069">
    <property type="entry name" value="ALDKETRDTASE"/>
</dbReference>
<dbReference type="InterPro" id="IPR020471">
    <property type="entry name" value="AKR"/>
</dbReference>
<dbReference type="FunFam" id="3.20.20.100:FF:000015">
    <property type="entry name" value="Oxidoreductase, aldo/keto reductase family"/>
    <property type="match status" value="1"/>
</dbReference>
<evidence type="ECO:0000256" key="3">
    <source>
        <dbReference type="ARBA" id="ARBA00023002"/>
    </source>
</evidence>
<reference evidence="6 7" key="1">
    <citation type="submission" date="2017-02" db="EMBL/GenBank/DDBJ databases">
        <authorList>
            <person name="Peterson S.W."/>
        </authorList>
    </citation>
    <scope>NUCLEOTIDE SEQUENCE [LARGE SCALE GENOMIC DNA]</scope>
    <source>
        <strain evidence="6 7">ATCC 43854</strain>
    </source>
</reference>
<keyword evidence="3" id="KW-0560">Oxidoreductase</keyword>
<sequence length="319" mass="36520">MPILGYGVYQTPPEETERCVLDAIALGYRSIDTAQAYGNEEGVGAAIQKSGVPREELFVTSKIWISNGGYEKAKASIEESLRKLRTSYLDLMLIHQPFNDYYGSYRAMEEAYKSGKIRAIGVSNFYSDRLIDICNFADVMPAVNQIETHVFQQQKEARKFLNKYNVRHESWGPFAEGRKDFFSNPVLKSIGEKYGKSVAQTALRFLIQSRVIVIPKSTHAERMEENFSVFDFSLSEQDMQDNRRTRRKGKRILFALRSEHRRMADCIQQRQIVKIAKMAFGFLLWIFCGILFAAEPEGIQTKVAVIYFFRAGENYASAT</sequence>
<feature type="domain" description="NADP-dependent oxidoreductase" evidence="5">
    <location>
        <begin position="10"/>
        <end position="241"/>
    </location>
</feature>
<dbReference type="Pfam" id="PF00248">
    <property type="entry name" value="Aldo_ket_red"/>
    <property type="match status" value="1"/>
</dbReference>
<dbReference type="PROSITE" id="PS00062">
    <property type="entry name" value="ALDOKETO_REDUCTASE_2"/>
    <property type="match status" value="1"/>
</dbReference>
<keyword evidence="2" id="KW-0521">NADP</keyword>
<dbReference type="GO" id="GO:0016616">
    <property type="term" value="F:oxidoreductase activity, acting on the CH-OH group of donors, NAD or NADP as acceptor"/>
    <property type="evidence" value="ECO:0007669"/>
    <property type="project" value="UniProtKB-ARBA"/>
</dbReference>
<proteinExistence type="inferred from homology"/>
<protein>
    <submittedName>
        <fullName evidence="6">Aldo/keto reductase</fullName>
    </submittedName>
</protein>
<evidence type="ECO:0000256" key="2">
    <source>
        <dbReference type="ARBA" id="ARBA00022857"/>
    </source>
</evidence>
<dbReference type="InterPro" id="IPR023210">
    <property type="entry name" value="NADP_OxRdtase_dom"/>
</dbReference>
<dbReference type="CDD" id="cd19133">
    <property type="entry name" value="AKR_AKR5F1"/>
    <property type="match status" value="1"/>
</dbReference>
<evidence type="ECO:0000256" key="4">
    <source>
        <dbReference type="SAM" id="Phobius"/>
    </source>
</evidence>
<keyword evidence="4" id="KW-0472">Membrane</keyword>
<evidence type="ECO:0000313" key="7">
    <source>
        <dbReference type="Proteomes" id="UP000190449"/>
    </source>
</evidence>
<dbReference type="InterPro" id="IPR036812">
    <property type="entry name" value="NAD(P)_OxRdtase_dom_sf"/>
</dbReference>
<dbReference type="PROSITE" id="PS00798">
    <property type="entry name" value="ALDOKETO_REDUCTASE_1"/>
    <property type="match status" value="1"/>
</dbReference>
<feature type="transmembrane region" description="Helical" evidence="4">
    <location>
        <begin position="275"/>
        <end position="294"/>
    </location>
</feature>
<dbReference type="SUPFAM" id="SSF51430">
    <property type="entry name" value="NAD(P)-linked oxidoreductase"/>
    <property type="match status" value="1"/>
</dbReference>
<evidence type="ECO:0000256" key="1">
    <source>
        <dbReference type="ARBA" id="ARBA00007905"/>
    </source>
</evidence>
<keyword evidence="4" id="KW-1133">Transmembrane helix</keyword>
<keyword evidence="4" id="KW-0812">Transmembrane</keyword>
<accession>A0A1T4KF23</accession>
<organism evidence="6 7">
    <name type="scientific">Fibrobacter intestinalis</name>
    <dbReference type="NCBI Taxonomy" id="28122"/>
    <lineage>
        <taxon>Bacteria</taxon>
        <taxon>Pseudomonadati</taxon>
        <taxon>Fibrobacterota</taxon>
        <taxon>Fibrobacteria</taxon>
        <taxon>Fibrobacterales</taxon>
        <taxon>Fibrobacteraceae</taxon>
        <taxon>Fibrobacter</taxon>
    </lineage>
</organism>
<dbReference type="InterPro" id="IPR018170">
    <property type="entry name" value="Aldo/ket_reductase_CS"/>
</dbReference>
<evidence type="ECO:0000259" key="5">
    <source>
        <dbReference type="Pfam" id="PF00248"/>
    </source>
</evidence>
<gene>
    <name evidence="6" type="ORF">SAMN02745108_00470</name>
</gene>
<dbReference type="AlphaFoldDB" id="A0A1T4KF23"/>
<dbReference type="Gene3D" id="3.20.20.100">
    <property type="entry name" value="NADP-dependent oxidoreductase domain"/>
    <property type="match status" value="1"/>
</dbReference>
<name>A0A1T4KF23_9BACT</name>
<dbReference type="Proteomes" id="UP000190449">
    <property type="component" value="Unassembled WGS sequence"/>
</dbReference>
<dbReference type="PANTHER" id="PTHR43827">
    <property type="entry name" value="2,5-DIKETO-D-GLUCONIC ACID REDUCTASE"/>
    <property type="match status" value="1"/>
</dbReference>
<dbReference type="PROSITE" id="PS00063">
    <property type="entry name" value="ALDOKETO_REDUCTASE_3"/>
    <property type="match status" value="1"/>
</dbReference>
<dbReference type="STRING" id="28122.SAMN02745108_00470"/>
<dbReference type="PANTHER" id="PTHR43827:SF3">
    <property type="entry name" value="NADP-DEPENDENT OXIDOREDUCTASE DOMAIN-CONTAINING PROTEIN"/>
    <property type="match status" value="1"/>
</dbReference>
<comment type="similarity">
    <text evidence="1">Belongs to the aldo/keto reductase family.</text>
</comment>